<dbReference type="Pfam" id="PF12705">
    <property type="entry name" value="PDDEXK_1"/>
    <property type="match status" value="1"/>
</dbReference>
<feature type="domain" description="PD-(D/E)XK endonuclease-like" evidence="10">
    <location>
        <begin position="548"/>
        <end position="862"/>
    </location>
</feature>
<dbReference type="SUPFAM" id="SSF52540">
    <property type="entry name" value="P-loop containing nucleoside triphosphate hydrolases"/>
    <property type="match status" value="1"/>
</dbReference>
<dbReference type="GO" id="GO:0003677">
    <property type="term" value="F:DNA binding"/>
    <property type="evidence" value="ECO:0007669"/>
    <property type="project" value="UniProtKB-KW"/>
</dbReference>
<keyword evidence="3" id="KW-0227">DNA damage</keyword>
<dbReference type="InterPro" id="IPR011604">
    <property type="entry name" value="PDDEXK-like_dom_sf"/>
</dbReference>
<keyword evidence="8" id="KW-0238">DNA-binding</keyword>
<keyword evidence="1" id="KW-0540">Nuclease</keyword>
<evidence type="ECO:0000256" key="8">
    <source>
        <dbReference type="ARBA" id="ARBA00023125"/>
    </source>
</evidence>
<keyword evidence="6" id="KW-0269">Exonuclease</keyword>
<dbReference type="RefSeq" id="WP_118365515.1">
    <property type="nucleotide sequence ID" value="NZ_QRPK01000019.1"/>
</dbReference>
<dbReference type="GO" id="GO:0004386">
    <property type="term" value="F:helicase activity"/>
    <property type="evidence" value="ECO:0007669"/>
    <property type="project" value="UniProtKB-KW"/>
</dbReference>
<organism evidence="11 12">
    <name type="scientific">Amedibacillus dolichus</name>
    <dbReference type="NCBI Taxonomy" id="31971"/>
    <lineage>
        <taxon>Bacteria</taxon>
        <taxon>Bacillati</taxon>
        <taxon>Bacillota</taxon>
        <taxon>Erysipelotrichia</taxon>
        <taxon>Erysipelotrichales</taxon>
        <taxon>Erysipelotrichaceae</taxon>
        <taxon>Amedibacillus</taxon>
    </lineage>
</organism>
<dbReference type="Gene3D" id="3.90.320.10">
    <property type="match status" value="1"/>
</dbReference>
<evidence type="ECO:0000256" key="5">
    <source>
        <dbReference type="ARBA" id="ARBA00022806"/>
    </source>
</evidence>
<dbReference type="Proteomes" id="UP000284868">
    <property type="component" value="Unassembled WGS sequence"/>
</dbReference>
<keyword evidence="4" id="KW-0378">Hydrolase</keyword>
<dbReference type="SUPFAM" id="SSF52980">
    <property type="entry name" value="Restriction endonuclease-like"/>
    <property type="match status" value="1"/>
</dbReference>
<dbReference type="GO" id="GO:0004527">
    <property type="term" value="F:exonuclease activity"/>
    <property type="evidence" value="ECO:0007669"/>
    <property type="project" value="UniProtKB-KW"/>
</dbReference>
<dbReference type="GO" id="GO:0006281">
    <property type="term" value="P:DNA repair"/>
    <property type="evidence" value="ECO:0007669"/>
    <property type="project" value="UniProtKB-KW"/>
</dbReference>
<evidence type="ECO:0000256" key="9">
    <source>
        <dbReference type="ARBA" id="ARBA00023204"/>
    </source>
</evidence>
<evidence type="ECO:0000313" key="11">
    <source>
        <dbReference type="EMBL" id="RHM11822.1"/>
    </source>
</evidence>
<comment type="caution">
    <text evidence="11">The sequence shown here is derived from an EMBL/GenBank/DDBJ whole genome shotgun (WGS) entry which is preliminary data.</text>
</comment>
<dbReference type="AlphaFoldDB" id="A0A415PGD7"/>
<keyword evidence="12" id="KW-1185">Reference proteome</keyword>
<evidence type="ECO:0000259" key="10">
    <source>
        <dbReference type="Pfam" id="PF12705"/>
    </source>
</evidence>
<keyword evidence="9" id="KW-0234">DNA repair</keyword>
<evidence type="ECO:0000256" key="2">
    <source>
        <dbReference type="ARBA" id="ARBA00022741"/>
    </source>
</evidence>
<gene>
    <name evidence="11" type="ORF">DWZ83_05220</name>
</gene>
<evidence type="ECO:0000256" key="4">
    <source>
        <dbReference type="ARBA" id="ARBA00022801"/>
    </source>
</evidence>
<evidence type="ECO:0000256" key="7">
    <source>
        <dbReference type="ARBA" id="ARBA00022840"/>
    </source>
</evidence>
<dbReference type="EMBL" id="QRPK01000019">
    <property type="protein sequence ID" value="RHM11822.1"/>
    <property type="molecule type" value="Genomic_DNA"/>
</dbReference>
<dbReference type="OrthoDB" id="9758506at2"/>
<evidence type="ECO:0000256" key="6">
    <source>
        <dbReference type="ARBA" id="ARBA00022839"/>
    </source>
</evidence>
<name>A0A415PGD7_9FIRM</name>
<keyword evidence="5" id="KW-0347">Helicase</keyword>
<keyword evidence="7" id="KW-0067">ATP-binding</keyword>
<accession>A0A415PGD7</accession>
<dbReference type="Gene3D" id="3.40.50.300">
    <property type="entry name" value="P-loop containing nucleotide triphosphate hydrolases"/>
    <property type="match status" value="1"/>
</dbReference>
<keyword evidence="2" id="KW-0547">Nucleotide-binding</keyword>
<proteinExistence type="predicted"/>
<reference evidence="11 12" key="1">
    <citation type="submission" date="2018-08" db="EMBL/GenBank/DDBJ databases">
        <title>A genome reference for cultivated species of the human gut microbiota.</title>
        <authorList>
            <person name="Zou Y."/>
            <person name="Xue W."/>
            <person name="Luo G."/>
        </authorList>
    </citation>
    <scope>NUCLEOTIDE SEQUENCE [LARGE SCALE GENOMIC DNA]</scope>
    <source>
        <strain evidence="11 12">AF35-6BH</strain>
    </source>
</reference>
<dbReference type="InterPro" id="IPR038726">
    <property type="entry name" value="PDDEXK_AddAB-type"/>
</dbReference>
<dbReference type="GO" id="GO:0005524">
    <property type="term" value="F:ATP binding"/>
    <property type="evidence" value="ECO:0007669"/>
    <property type="project" value="UniProtKB-KW"/>
</dbReference>
<dbReference type="InterPro" id="IPR011335">
    <property type="entry name" value="Restrct_endonuc-II-like"/>
</dbReference>
<dbReference type="InterPro" id="IPR027417">
    <property type="entry name" value="P-loop_NTPase"/>
</dbReference>
<sequence>MDFSTLPMGSIILADDYLHPMIRKAMAASKQGSLGIRITDISAFLTSYYYKKAPSRYQVLFTIYQQVQQLDKKDFPTYRNILCSKDFLEECYQLLNELSFWGIDSSSLPKQSASQKELFTILQLFKDVVFPKQLLRLACEQIKKKDLSNVYIIDTYNDIAKNQIIKQFLQQGAKLSSFPKEEQEIAFYHAVNKRQEIEACAQHILNHSLDAQDIHITLCDASYPKLIEQIFQRYHIPYTLFQQETSSQLPKQFLALLNYVFDPCKEQLLACLDSELFTGGNIHALREYMQLFEVDLFDNFHHLETMEDSGNLMNIYTLKQLQELENKAAEAQAELLPFFTQLNQNMQITNKVELIVNELNKHIHTDEDRSIYRKITTILYEIGDVVQTKNDLHFLASFFENIQGSKKQPSYQGVLIHNHKQEVLPRKYHYVLGATQTNYPAFQTKKGIFDEAYYALIKGYPSMEERYAHYMEQMNQILTHSKYLILSYPVGSYEGKSMEAALEIEQYAQKPSQPYPLHENYAELRLQDTLSADMAKQLFLKNGCLHGSISSFERYVKCPFSYFLRYGLSLKEPFQPGFPDAYAGTLFHYILESLTNAYGKEYSEQSSKQLRKIVDKELAHLTQIFPSMELALMNVKERLLISMTQTLEVLQEFEAHSQFSPTASELEFHYDLPLQENVTIALHGFIDRLDTYQDFACILDYKSSIKTLSETDIFAALQLQLLTYAMVVHQQQQKEIMGAYYISLKNETIPCPAGKLTRKKPVTYNEYVKEDYMLMKQKVQRFNGWTMQKQVDTLDDNATHIVGLRINKEEEVKAGKLYNLEAISSYMKQLYEILASRILNGDIACTPLEHACDYCSYQPICRFKGFYADKKRLVEPHDDLYWDGGEQDA</sequence>
<evidence type="ECO:0000313" key="12">
    <source>
        <dbReference type="Proteomes" id="UP000284868"/>
    </source>
</evidence>
<evidence type="ECO:0000256" key="3">
    <source>
        <dbReference type="ARBA" id="ARBA00022763"/>
    </source>
</evidence>
<evidence type="ECO:0000256" key="1">
    <source>
        <dbReference type="ARBA" id="ARBA00022722"/>
    </source>
</evidence>
<protein>
    <recommendedName>
        <fullName evidence="10">PD-(D/E)XK endonuclease-like domain-containing protein</fullName>
    </recommendedName>
</protein>